<protein>
    <submittedName>
        <fullName evidence="1">Uncharacterized protein</fullName>
    </submittedName>
</protein>
<evidence type="ECO:0000313" key="2">
    <source>
        <dbReference type="Proteomes" id="UP000218165"/>
    </source>
</evidence>
<dbReference type="InterPro" id="IPR024524">
    <property type="entry name" value="DUF3800"/>
</dbReference>
<dbReference type="RefSeq" id="WP_096802540.1">
    <property type="nucleotide sequence ID" value="NZ_CP023563.1"/>
</dbReference>
<reference evidence="2" key="1">
    <citation type="submission" date="2017-09" db="EMBL/GenBank/DDBJ databases">
        <title>Brachybacterium sp. VM2412.</title>
        <authorList>
            <person name="Tak E.J."/>
            <person name="Bae J.-W."/>
        </authorList>
    </citation>
    <scope>NUCLEOTIDE SEQUENCE [LARGE SCALE GENOMIC DNA]</scope>
    <source>
        <strain evidence="2">VM2412</strain>
    </source>
</reference>
<gene>
    <name evidence="1" type="ORF">CFK38_07640</name>
</gene>
<dbReference type="Pfam" id="PF12686">
    <property type="entry name" value="DUF3800"/>
    <property type="match status" value="1"/>
</dbReference>
<evidence type="ECO:0000313" key="1">
    <source>
        <dbReference type="EMBL" id="ATG51413.1"/>
    </source>
</evidence>
<organism evidence="1 2">
    <name type="scientific">Brachybacterium vulturis</name>
    <dbReference type="NCBI Taxonomy" id="2017484"/>
    <lineage>
        <taxon>Bacteria</taxon>
        <taxon>Bacillati</taxon>
        <taxon>Actinomycetota</taxon>
        <taxon>Actinomycetes</taxon>
        <taxon>Micrococcales</taxon>
        <taxon>Dermabacteraceae</taxon>
        <taxon>Brachybacterium</taxon>
    </lineage>
</organism>
<keyword evidence="2" id="KW-1185">Reference proteome</keyword>
<dbReference type="KEGG" id="brz:CFK38_07640"/>
<name>A0A291GLN4_9MICO</name>
<dbReference type="OrthoDB" id="3199623at2"/>
<accession>A0A291GLN4</accession>
<sequence length="122" mass="13641">MAGGKPRLYKIALFLHLRFLCEKVFAREDRLYVVVATIGTKAMRSAASAAVDDVAAQMPQDVTACFWDSSSTWGLQVADYLLWARQRVLQGKAVNVYETHVAPLVESTFFPWGRTEDSPLDT</sequence>
<dbReference type="AlphaFoldDB" id="A0A291GLN4"/>
<dbReference type="EMBL" id="CP023563">
    <property type="protein sequence ID" value="ATG51413.1"/>
    <property type="molecule type" value="Genomic_DNA"/>
</dbReference>
<dbReference type="Proteomes" id="UP000218165">
    <property type="component" value="Chromosome"/>
</dbReference>
<proteinExistence type="predicted"/>